<dbReference type="OrthoDB" id="379083at2157"/>
<comment type="caution">
    <text evidence="1">The sequence shown here is derived from an EMBL/GenBank/DDBJ whole genome shotgun (WGS) entry which is preliminary data.</text>
</comment>
<keyword evidence="2" id="KW-1185">Reference proteome</keyword>
<organism evidence="1 2">
    <name type="scientific">Haloarcula mannanilytica</name>
    <dbReference type="NCBI Taxonomy" id="2509225"/>
    <lineage>
        <taxon>Archaea</taxon>
        <taxon>Methanobacteriati</taxon>
        <taxon>Methanobacteriota</taxon>
        <taxon>Stenosarchaea group</taxon>
        <taxon>Halobacteria</taxon>
        <taxon>Halobacteriales</taxon>
        <taxon>Haloarculaceae</taxon>
        <taxon>Haloarcula</taxon>
    </lineage>
</organism>
<sequence length="67" mass="7435">MTENTTDETAAQQYANYPDPDAIVHFTDASEDLVDLVAETLETSEFLSVSCHALPETMLLVEEVEDE</sequence>
<dbReference type="RefSeq" id="WP_137685324.1">
    <property type="nucleotide sequence ID" value="NZ_BIXZ01000012.1"/>
</dbReference>
<dbReference type="AlphaFoldDB" id="A0A4C2ENU5"/>
<dbReference type="EMBL" id="BIXZ01000012">
    <property type="protein sequence ID" value="GCF15922.1"/>
    <property type="molecule type" value="Genomic_DNA"/>
</dbReference>
<dbReference type="Proteomes" id="UP000304382">
    <property type="component" value="Unassembled WGS sequence"/>
</dbReference>
<accession>A0A4C2ENU5</accession>
<evidence type="ECO:0000313" key="2">
    <source>
        <dbReference type="Proteomes" id="UP000304382"/>
    </source>
</evidence>
<reference evidence="1 2" key="1">
    <citation type="submission" date="2019-02" db="EMBL/GenBank/DDBJ databases">
        <title>Haloarcula mannanilyticum sp. nov., a mannan degrading haloarchaeon isolated from commercial salt.</title>
        <authorList>
            <person name="Enomoto S."/>
            <person name="Shimane Y."/>
            <person name="Kamekura M."/>
            <person name="Ito T."/>
            <person name="Moriya O."/>
            <person name="Ihara K."/>
            <person name="Takahashi-Ando N."/>
            <person name="Fukushima Y."/>
            <person name="Yoshida Y."/>
            <person name="Usama R."/>
            <person name="Takai K."/>
            <person name="Minegishi H."/>
        </authorList>
    </citation>
    <scope>NUCLEOTIDE SEQUENCE [LARGE SCALE GENOMIC DNA]</scope>
    <source>
        <strain evidence="1 2">MD130-1</strain>
    </source>
</reference>
<proteinExistence type="predicted"/>
<gene>
    <name evidence="1" type="ORF">Harman_38570</name>
</gene>
<evidence type="ECO:0000313" key="1">
    <source>
        <dbReference type="EMBL" id="GCF15922.1"/>
    </source>
</evidence>
<name>A0A4C2ENU5_9EURY</name>
<protein>
    <submittedName>
        <fullName evidence="1">Uncharacterized protein</fullName>
    </submittedName>
</protein>